<evidence type="ECO:0000256" key="2">
    <source>
        <dbReference type="ARBA" id="ARBA00022448"/>
    </source>
</evidence>
<feature type="transmembrane region" description="Helical" evidence="9">
    <location>
        <begin position="233"/>
        <end position="254"/>
    </location>
</feature>
<keyword evidence="2 9" id="KW-0813">Transport</keyword>
<comment type="similarity">
    <text evidence="9">Belongs to the SecD/SecF family. SecF subfamily.</text>
</comment>
<dbReference type="InterPro" id="IPR005665">
    <property type="entry name" value="SecF_bac"/>
</dbReference>
<dbReference type="PANTHER" id="PTHR30081">
    <property type="entry name" value="PROTEIN-EXPORT MEMBRANE PROTEIN SEC"/>
    <property type="match status" value="1"/>
</dbReference>
<feature type="transmembrane region" description="Helical" evidence="9">
    <location>
        <begin position="318"/>
        <end position="341"/>
    </location>
</feature>
<feature type="transmembrane region" description="Helical" evidence="9">
    <location>
        <begin position="291"/>
        <end position="312"/>
    </location>
</feature>
<protein>
    <recommendedName>
        <fullName evidence="9">Protein-export membrane protein SecF</fullName>
    </recommendedName>
</protein>
<keyword evidence="8 9" id="KW-0472">Membrane</keyword>
<feature type="transmembrane region" description="Helical" evidence="9">
    <location>
        <begin position="57"/>
        <end position="75"/>
    </location>
</feature>
<evidence type="ECO:0000256" key="5">
    <source>
        <dbReference type="ARBA" id="ARBA00022927"/>
    </source>
</evidence>
<feature type="transmembrane region" description="Helical" evidence="9">
    <location>
        <begin position="206"/>
        <end position="227"/>
    </location>
</feature>
<evidence type="ECO:0000256" key="8">
    <source>
        <dbReference type="ARBA" id="ARBA00023136"/>
    </source>
</evidence>
<dbReference type="InterPro" id="IPR055344">
    <property type="entry name" value="SecD_SecF_C_bact"/>
</dbReference>
<dbReference type="InterPro" id="IPR022646">
    <property type="entry name" value="SecD/SecF_CS"/>
</dbReference>
<dbReference type="HAMAP" id="MF_01464_B">
    <property type="entry name" value="SecF_B"/>
    <property type="match status" value="1"/>
</dbReference>
<evidence type="ECO:0000256" key="10">
    <source>
        <dbReference type="SAM" id="MobiDB-lite"/>
    </source>
</evidence>
<feature type="compositionally biased region" description="Low complexity" evidence="10">
    <location>
        <begin position="390"/>
        <end position="399"/>
    </location>
</feature>
<evidence type="ECO:0000259" key="11">
    <source>
        <dbReference type="Pfam" id="PF02355"/>
    </source>
</evidence>
<evidence type="ECO:0000256" key="4">
    <source>
        <dbReference type="ARBA" id="ARBA00022692"/>
    </source>
</evidence>
<keyword evidence="3 9" id="KW-1003">Cell membrane</keyword>
<dbReference type="PRINTS" id="PR01755">
    <property type="entry name" value="SECFTRNLCASE"/>
</dbReference>
<dbReference type="Gene3D" id="1.20.1640.10">
    <property type="entry name" value="Multidrug efflux transporter AcrB transmembrane domain"/>
    <property type="match status" value="1"/>
</dbReference>
<dbReference type="NCBIfam" id="TIGR00966">
    <property type="entry name" value="transloc_SecF"/>
    <property type="match status" value="1"/>
</dbReference>
<keyword evidence="6 9" id="KW-1133">Transmembrane helix</keyword>
<name>A0ABS0D8I6_9NOCA</name>
<dbReference type="InterPro" id="IPR022813">
    <property type="entry name" value="SecD/SecF_arch_bac"/>
</dbReference>
<dbReference type="InterPro" id="IPR048634">
    <property type="entry name" value="SecD_SecF_C"/>
</dbReference>
<comment type="subcellular location">
    <subcellularLocation>
        <location evidence="1 9">Cell membrane</location>
        <topology evidence="1 9">Multi-pass membrane protein</topology>
    </subcellularLocation>
</comment>
<reference evidence="12 13" key="1">
    <citation type="submission" date="2020-10" db="EMBL/GenBank/DDBJ databases">
        <title>Identification of Nocardia species via Next-generation sequencing and recognition of intraspecies genetic diversity.</title>
        <authorList>
            <person name="Li P."/>
            <person name="Li P."/>
            <person name="Lu B."/>
        </authorList>
    </citation>
    <scope>NUCLEOTIDE SEQUENCE [LARGE SCALE GENOMIC DNA]</scope>
    <source>
        <strain evidence="12 13">BJ06-0143</strain>
    </source>
</reference>
<proteinExistence type="inferred from homology"/>
<keyword evidence="13" id="KW-1185">Reference proteome</keyword>
<comment type="function">
    <text evidence="9">Part of the Sec protein translocase complex. Interacts with the SecYEG preprotein conducting channel. SecDF uses the proton motive force (PMF) to complete protein translocation after the ATP-dependent function of SecA.</text>
</comment>
<dbReference type="Pfam" id="PF07549">
    <property type="entry name" value="Sec_GG"/>
    <property type="match status" value="1"/>
</dbReference>
<evidence type="ECO:0000256" key="6">
    <source>
        <dbReference type="ARBA" id="ARBA00022989"/>
    </source>
</evidence>
<dbReference type="NCBIfam" id="TIGR00916">
    <property type="entry name" value="2A0604s01"/>
    <property type="match status" value="1"/>
</dbReference>
<feature type="domain" description="Protein export membrane protein SecD/SecF C-terminal" evidence="11">
    <location>
        <begin position="159"/>
        <end position="345"/>
    </location>
</feature>
<organism evidence="12 13">
    <name type="scientific">Nocardia higoensis</name>
    <dbReference type="NCBI Taxonomy" id="228599"/>
    <lineage>
        <taxon>Bacteria</taxon>
        <taxon>Bacillati</taxon>
        <taxon>Actinomycetota</taxon>
        <taxon>Actinomycetes</taxon>
        <taxon>Mycobacteriales</taxon>
        <taxon>Nocardiaceae</taxon>
        <taxon>Nocardia</taxon>
    </lineage>
</organism>
<comment type="caution">
    <text evidence="12">The sequence shown here is derived from an EMBL/GenBank/DDBJ whole genome shotgun (WGS) entry which is preliminary data.</text>
</comment>
<comment type="subunit">
    <text evidence="9">Forms a complex with SecD. Part of the essential Sec protein translocation apparatus which comprises SecA, SecYEG and auxiliary proteins SecDF. Other proteins may also be involved.</text>
</comment>
<evidence type="ECO:0000256" key="9">
    <source>
        <dbReference type="HAMAP-Rule" id="MF_01464"/>
    </source>
</evidence>
<evidence type="ECO:0000256" key="3">
    <source>
        <dbReference type="ARBA" id="ARBA00022475"/>
    </source>
</evidence>
<sequence length="421" mass="45408">MTNPNGMNNPSLNKRDEDRAHSSIDDFAYGSGEPRHGFFNRLYTGTGAIDVIGRRRMWYTVTAVIVLLALASMLIRGFNFGIDFEGGSRIQFPAGDATTSQVEEVYRDTLGSDPETVQTVGTGSTATVLIRSEALDARQVDQLTSALYEEFQPKNSDGEPSRSAISVSDVSETWGDQITEKALLALAVFLLLVSVYIAIRFERDMAIAALAAMFFDVVVTAGIYSLVGFEVSPATVIGILTILGFSLYDSVVVFDKVEENTRGILHLNRRTYAEQANLAVNQTLMRSINTAVIGVLPIAALMVIAVWMLGVGTLKDLALVQLVGLLVGTYSSIFFASPLLVSLKERWGPVAAHTKKVLAKRSNAAAARAAREAELRVASATRRTGGEDFAAAGPRPGARSRGGEGRAAGEQRPSGKRQRRN</sequence>
<evidence type="ECO:0000313" key="13">
    <source>
        <dbReference type="Proteomes" id="UP000707731"/>
    </source>
</evidence>
<gene>
    <name evidence="9 12" type="primary">secF</name>
    <name evidence="12" type="ORF">IU449_07695</name>
</gene>
<dbReference type="InterPro" id="IPR022645">
    <property type="entry name" value="SecD/SecF_bac"/>
</dbReference>
<dbReference type="Pfam" id="PF02355">
    <property type="entry name" value="SecD_SecF_C"/>
    <property type="match status" value="1"/>
</dbReference>
<dbReference type="Proteomes" id="UP000707731">
    <property type="component" value="Unassembled WGS sequence"/>
</dbReference>
<dbReference type="RefSeq" id="WP_195001194.1">
    <property type="nucleotide sequence ID" value="NZ_JADLQN010000001.1"/>
</dbReference>
<keyword evidence="7 9" id="KW-0811">Translocation</keyword>
<accession>A0ABS0D8I6</accession>
<keyword evidence="5 9" id="KW-0653">Protein transport</keyword>
<feature type="transmembrane region" description="Helical" evidence="9">
    <location>
        <begin position="182"/>
        <end position="199"/>
    </location>
</feature>
<evidence type="ECO:0000256" key="1">
    <source>
        <dbReference type="ARBA" id="ARBA00004651"/>
    </source>
</evidence>
<feature type="region of interest" description="Disordered" evidence="10">
    <location>
        <begin position="376"/>
        <end position="421"/>
    </location>
</feature>
<dbReference type="SUPFAM" id="SSF82866">
    <property type="entry name" value="Multidrug efflux transporter AcrB transmembrane domain"/>
    <property type="match status" value="1"/>
</dbReference>
<dbReference type="EMBL" id="JADLQN010000001">
    <property type="protein sequence ID" value="MBF6354425.1"/>
    <property type="molecule type" value="Genomic_DNA"/>
</dbReference>
<dbReference type="PANTHER" id="PTHR30081:SF8">
    <property type="entry name" value="PROTEIN TRANSLOCASE SUBUNIT SECF"/>
    <property type="match status" value="1"/>
</dbReference>
<keyword evidence="4 9" id="KW-0812">Transmembrane</keyword>
<evidence type="ECO:0000256" key="7">
    <source>
        <dbReference type="ARBA" id="ARBA00023010"/>
    </source>
</evidence>
<evidence type="ECO:0000313" key="12">
    <source>
        <dbReference type="EMBL" id="MBF6354425.1"/>
    </source>
</evidence>